<reference evidence="1" key="2">
    <citation type="journal article" date="2020" name="Nat. Commun.">
        <title>Large-scale genome sequencing of mycorrhizal fungi provides insights into the early evolution of symbiotic traits.</title>
        <authorList>
            <person name="Miyauchi S."/>
            <person name="Kiss E."/>
            <person name="Kuo A."/>
            <person name="Drula E."/>
            <person name="Kohler A."/>
            <person name="Sanchez-Garcia M."/>
            <person name="Morin E."/>
            <person name="Andreopoulos B."/>
            <person name="Barry K.W."/>
            <person name="Bonito G."/>
            <person name="Buee M."/>
            <person name="Carver A."/>
            <person name="Chen C."/>
            <person name="Cichocki N."/>
            <person name="Clum A."/>
            <person name="Culley D."/>
            <person name="Crous P.W."/>
            <person name="Fauchery L."/>
            <person name="Girlanda M."/>
            <person name="Hayes R.D."/>
            <person name="Keri Z."/>
            <person name="LaButti K."/>
            <person name="Lipzen A."/>
            <person name="Lombard V."/>
            <person name="Magnuson J."/>
            <person name="Maillard F."/>
            <person name="Murat C."/>
            <person name="Nolan M."/>
            <person name="Ohm R.A."/>
            <person name="Pangilinan J."/>
            <person name="Pereira M.F."/>
            <person name="Perotto S."/>
            <person name="Peter M."/>
            <person name="Pfister S."/>
            <person name="Riley R."/>
            <person name="Sitrit Y."/>
            <person name="Stielow J.B."/>
            <person name="Szollosi G."/>
            <person name="Zifcakova L."/>
            <person name="Stursova M."/>
            <person name="Spatafora J.W."/>
            <person name="Tedersoo L."/>
            <person name="Vaario L.M."/>
            <person name="Yamada A."/>
            <person name="Yan M."/>
            <person name="Wang P."/>
            <person name="Xu J."/>
            <person name="Bruns T."/>
            <person name="Baldrian P."/>
            <person name="Vilgalys R."/>
            <person name="Dunand C."/>
            <person name="Henrissat B."/>
            <person name="Grigoriev I.V."/>
            <person name="Hibbett D."/>
            <person name="Nagy L.G."/>
            <person name="Martin F.M."/>
        </authorList>
    </citation>
    <scope>NUCLEOTIDE SEQUENCE</scope>
    <source>
        <strain evidence="1">P2</strain>
    </source>
</reference>
<organism evidence="1 2">
    <name type="scientific">Thelephora ganbajun</name>
    <name type="common">Ganba fungus</name>
    <dbReference type="NCBI Taxonomy" id="370292"/>
    <lineage>
        <taxon>Eukaryota</taxon>
        <taxon>Fungi</taxon>
        <taxon>Dikarya</taxon>
        <taxon>Basidiomycota</taxon>
        <taxon>Agaricomycotina</taxon>
        <taxon>Agaricomycetes</taxon>
        <taxon>Thelephorales</taxon>
        <taxon>Thelephoraceae</taxon>
        <taxon>Thelephora</taxon>
    </lineage>
</organism>
<sequence length="304" mass="32137">MFKLVSFALVALVAVCVVNSAPIFPRAIPPAGWIAEILEPYDDYHTRYLAIGCKDKHSTQFFDDCCHPMKKGETLEENRKAYCRPGAGPAPSSTPPAMSQPSLNTLVVEPSPTSPPVPESTSVPDHGDDDDGDEDCEEDPVSSPADVPSSTPDPAPTPSKDPEPTSTPSPSPTEPSPTEDPKPSPTPAQNSPSSETHTGGHVTWFTQDGNPGACGDTHSDNDYIAALDFRVYGDLGARSKYCGQKIKVSSGDKSVIVVVADACPSCDNPSSVDLSTAAFQQLASLDVGLLTDGKAPAYRLLYTY</sequence>
<accession>A0ACB6ZQ21</accession>
<reference evidence="1" key="1">
    <citation type="submission" date="2019-10" db="EMBL/GenBank/DDBJ databases">
        <authorList>
            <consortium name="DOE Joint Genome Institute"/>
            <person name="Kuo A."/>
            <person name="Miyauchi S."/>
            <person name="Kiss E."/>
            <person name="Drula E."/>
            <person name="Kohler A."/>
            <person name="Sanchez-Garcia M."/>
            <person name="Andreopoulos B."/>
            <person name="Barry K.W."/>
            <person name="Bonito G."/>
            <person name="Buee M."/>
            <person name="Carver A."/>
            <person name="Chen C."/>
            <person name="Cichocki N."/>
            <person name="Clum A."/>
            <person name="Culley D."/>
            <person name="Crous P.W."/>
            <person name="Fauchery L."/>
            <person name="Girlanda M."/>
            <person name="Hayes R."/>
            <person name="Keri Z."/>
            <person name="Labutti K."/>
            <person name="Lipzen A."/>
            <person name="Lombard V."/>
            <person name="Magnuson J."/>
            <person name="Maillard F."/>
            <person name="Morin E."/>
            <person name="Murat C."/>
            <person name="Nolan M."/>
            <person name="Ohm R."/>
            <person name="Pangilinan J."/>
            <person name="Pereira M."/>
            <person name="Perotto S."/>
            <person name="Peter M."/>
            <person name="Riley R."/>
            <person name="Sitrit Y."/>
            <person name="Stielow B."/>
            <person name="Szollosi G."/>
            <person name="Zifcakova L."/>
            <person name="Stursova M."/>
            <person name="Spatafora J.W."/>
            <person name="Tedersoo L."/>
            <person name="Vaario L.-M."/>
            <person name="Yamada A."/>
            <person name="Yan M."/>
            <person name="Wang P."/>
            <person name="Xu J."/>
            <person name="Bruns T."/>
            <person name="Baldrian P."/>
            <person name="Vilgalys R."/>
            <person name="Henrissat B."/>
            <person name="Grigoriev I.V."/>
            <person name="Hibbett D."/>
            <person name="Nagy L.G."/>
            <person name="Martin F.M."/>
        </authorList>
    </citation>
    <scope>NUCLEOTIDE SEQUENCE</scope>
    <source>
        <strain evidence="1">P2</strain>
    </source>
</reference>
<name>A0ACB6ZQ21_THEGA</name>
<proteinExistence type="predicted"/>
<keyword evidence="2" id="KW-1185">Reference proteome</keyword>
<evidence type="ECO:0000313" key="1">
    <source>
        <dbReference type="EMBL" id="KAF9651543.1"/>
    </source>
</evidence>
<comment type="caution">
    <text evidence="1">The sequence shown here is derived from an EMBL/GenBank/DDBJ whole genome shotgun (WGS) entry which is preliminary data.</text>
</comment>
<dbReference type="Proteomes" id="UP000886501">
    <property type="component" value="Unassembled WGS sequence"/>
</dbReference>
<evidence type="ECO:0000313" key="2">
    <source>
        <dbReference type="Proteomes" id="UP000886501"/>
    </source>
</evidence>
<dbReference type="EMBL" id="MU117975">
    <property type="protein sequence ID" value="KAF9651543.1"/>
    <property type="molecule type" value="Genomic_DNA"/>
</dbReference>
<gene>
    <name evidence="1" type="ORF">BDM02DRAFT_3184541</name>
</gene>
<protein>
    <submittedName>
        <fullName evidence="1">Uncharacterized protein</fullName>
    </submittedName>
</protein>